<comment type="caution">
    <text evidence="4">The sequence shown here is derived from an EMBL/GenBank/DDBJ whole genome shotgun (WGS) entry which is preliminary data.</text>
</comment>
<dbReference type="GO" id="GO:0016831">
    <property type="term" value="F:carboxy-lyase activity"/>
    <property type="evidence" value="ECO:0007669"/>
    <property type="project" value="UniProtKB-KW"/>
</dbReference>
<evidence type="ECO:0000256" key="2">
    <source>
        <dbReference type="ARBA" id="ARBA00023239"/>
    </source>
</evidence>
<accession>A0A229S574</accession>
<reference evidence="4 5" key="1">
    <citation type="submission" date="2017-07" db="EMBL/GenBank/DDBJ databases">
        <title>Amycolatopsis thailandensis Genome sequencing and assembly.</title>
        <authorList>
            <person name="Kaur N."/>
            <person name="Mayilraj S."/>
        </authorList>
    </citation>
    <scope>NUCLEOTIDE SEQUENCE [LARGE SCALE GENOMIC DNA]</scope>
    <source>
        <strain evidence="4 5">JCM 16380</strain>
    </source>
</reference>
<evidence type="ECO:0000313" key="4">
    <source>
        <dbReference type="EMBL" id="OXM54056.1"/>
    </source>
</evidence>
<proteinExistence type="predicted"/>
<dbReference type="GO" id="GO:0000287">
    <property type="term" value="F:magnesium ion binding"/>
    <property type="evidence" value="ECO:0007669"/>
    <property type="project" value="UniProtKB-ARBA"/>
</dbReference>
<dbReference type="AlphaFoldDB" id="A0A229S574"/>
<gene>
    <name evidence="4" type="ORF">CFP71_20205</name>
</gene>
<feature type="domain" description="Thiamine pyrophosphate enzyme TPP-binding" evidence="3">
    <location>
        <begin position="39"/>
        <end position="158"/>
    </location>
</feature>
<dbReference type="EMBL" id="NMQT01000071">
    <property type="protein sequence ID" value="OXM54056.1"/>
    <property type="molecule type" value="Genomic_DNA"/>
</dbReference>
<name>A0A229S574_9PSEU</name>
<dbReference type="Gene3D" id="3.40.50.970">
    <property type="match status" value="1"/>
</dbReference>
<evidence type="ECO:0000313" key="5">
    <source>
        <dbReference type="Proteomes" id="UP000215223"/>
    </source>
</evidence>
<sequence length="194" mass="20055">MASMNKTEAIQAILDATSVQPIVFTTGFSSRIASGLDDRPNHFYMTGSMGLASSVGIGVAQASGLATLVVDGDGAVLMNPVGLITAGAHESLPLAHIVLDDGQYASTGGQAVPSRPDLGALARDCGYLEVHRVHTAGELSELLCGVLARCSSPVFIHCVLRGAEPPVPPRVEADLGDHAARFGAKVRELAKERG</sequence>
<dbReference type="SUPFAM" id="SSF52518">
    <property type="entry name" value="Thiamin diphosphate-binding fold (THDP-binding)"/>
    <property type="match status" value="1"/>
</dbReference>
<protein>
    <recommendedName>
        <fullName evidence="3">Thiamine pyrophosphate enzyme TPP-binding domain-containing protein</fullName>
    </recommendedName>
</protein>
<organism evidence="4 5">
    <name type="scientific">Amycolatopsis thailandensis</name>
    <dbReference type="NCBI Taxonomy" id="589330"/>
    <lineage>
        <taxon>Bacteria</taxon>
        <taxon>Bacillati</taxon>
        <taxon>Actinomycetota</taxon>
        <taxon>Actinomycetes</taxon>
        <taxon>Pseudonocardiales</taxon>
        <taxon>Pseudonocardiaceae</taxon>
        <taxon>Amycolatopsis</taxon>
    </lineage>
</organism>
<dbReference type="Proteomes" id="UP000215223">
    <property type="component" value="Unassembled WGS sequence"/>
</dbReference>
<dbReference type="InterPro" id="IPR051818">
    <property type="entry name" value="TPP_dependent_decarboxylase"/>
</dbReference>
<evidence type="ECO:0000256" key="1">
    <source>
        <dbReference type="ARBA" id="ARBA00022793"/>
    </source>
</evidence>
<evidence type="ECO:0000259" key="3">
    <source>
        <dbReference type="Pfam" id="PF02775"/>
    </source>
</evidence>
<dbReference type="PANTHER" id="PTHR42818:SF1">
    <property type="entry name" value="SULFOPYRUVATE DECARBOXYLASE"/>
    <property type="match status" value="1"/>
</dbReference>
<keyword evidence="2" id="KW-0456">Lyase</keyword>
<dbReference type="GO" id="GO:0030976">
    <property type="term" value="F:thiamine pyrophosphate binding"/>
    <property type="evidence" value="ECO:0007669"/>
    <property type="project" value="InterPro"/>
</dbReference>
<keyword evidence="5" id="KW-1185">Reference proteome</keyword>
<dbReference type="Pfam" id="PF02775">
    <property type="entry name" value="TPP_enzyme_C"/>
    <property type="match status" value="1"/>
</dbReference>
<dbReference type="PANTHER" id="PTHR42818">
    <property type="entry name" value="SULFOPYRUVATE DECARBOXYLASE SUBUNIT ALPHA"/>
    <property type="match status" value="1"/>
</dbReference>
<dbReference type="InterPro" id="IPR011766">
    <property type="entry name" value="TPP_enzyme_TPP-bd"/>
</dbReference>
<dbReference type="InterPro" id="IPR029061">
    <property type="entry name" value="THDP-binding"/>
</dbReference>
<keyword evidence="1" id="KW-0210">Decarboxylase</keyword>